<feature type="transmembrane region" description="Helical" evidence="1">
    <location>
        <begin position="228"/>
        <end position="244"/>
    </location>
</feature>
<dbReference type="Proteomes" id="UP000590442">
    <property type="component" value="Unassembled WGS sequence"/>
</dbReference>
<feature type="transmembrane region" description="Helical" evidence="1">
    <location>
        <begin position="129"/>
        <end position="151"/>
    </location>
</feature>
<evidence type="ECO:0008006" key="4">
    <source>
        <dbReference type="Google" id="ProtNLM"/>
    </source>
</evidence>
<feature type="transmembrane region" description="Helical" evidence="1">
    <location>
        <begin position="251"/>
        <end position="271"/>
    </location>
</feature>
<feature type="transmembrane region" description="Helical" evidence="1">
    <location>
        <begin position="203"/>
        <end position="222"/>
    </location>
</feature>
<keyword evidence="3" id="KW-1185">Reference proteome</keyword>
<keyword evidence="1" id="KW-1133">Transmembrane helix</keyword>
<dbReference type="RefSeq" id="WP_167966221.1">
    <property type="nucleotide sequence ID" value="NZ_JAATJJ010000002.1"/>
</dbReference>
<name>A0A846QV22_9FLAO</name>
<keyword evidence="1" id="KW-0812">Transmembrane</keyword>
<evidence type="ECO:0000313" key="2">
    <source>
        <dbReference type="EMBL" id="NJB72786.1"/>
    </source>
</evidence>
<organism evidence="2 3">
    <name type="scientific">Saonia flava</name>
    <dbReference type="NCBI Taxonomy" id="523696"/>
    <lineage>
        <taxon>Bacteria</taxon>
        <taxon>Pseudomonadati</taxon>
        <taxon>Bacteroidota</taxon>
        <taxon>Flavobacteriia</taxon>
        <taxon>Flavobacteriales</taxon>
        <taxon>Flavobacteriaceae</taxon>
        <taxon>Saonia</taxon>
    </lineage>
</organism>
<gene>
    <name evidence="2" type="ORF">GGR42_003277</name>
</gene>
<sequence length="275" mass="31816">MKWPKILFDFYLDASIHVAFSVLALFHITHYFLELPLHIHLSFFVFFSTIACYNFIKYGVEAEKYILVANRYHKNIQFASFIAVLLALYHAYFLPIEIWKVLGIMAILTGLYALPVFPKAKNLRSLGVLKVFLVALVWAGTTVILPVVAAQKTALNWDVWIETIQRFVLVLILLLPFEIRDLQYDSPNLKTLPQRFGVAKTKILGSFATVLFFALTFFIDSLSILETIAKGILFLTLGIMMYTTKRIQKKYFASFWLEAVPIFWWGIIWGLNNWI</sequence>
<feature type="transmembrane region" description="Helical" evidence="1">
    <location>
        <begin position="76"/>
        <end position="92"/>
    </location>
</feature>
<proteinExistence type="predicted"/>
<reference evidence="2 3" key="1">
    <citation type="submission" date="2020-03" db="EMBL/GenBank/DDBJ databases">
        <title>Genomic Encyclopedia of Type Strains, Phase IV (KMG-IV): sequencing the most valuable type-strain genomes for metagenomic binning, comparative biology and taxonomic classification.</title>
        <authorList>
            <person name="Goeker M."/>
        </authorList>
    </citation>
    <scope>NUCLEOTIDE SEQUENCE [LARGE SCALE GENOMIC DNA]</scope>
    <source>
        <strain evidence="2 3">DSM 29762</strain>
    </source>
</reference>
<dbReference type="AlphaFoldDB" id="A0A846QV22"/>
<accession>A0A846QV22</accession>
<comment type="caution">
    <text evidence="2">The sequence shown here is derived from an EMBL/GenBank/DDBJ whole genome shotgun (WGS) entry which is preliminary data.</text>
</comment>
<evidence type="ECO:0000256" key="1">
    <source>
        <dbReference type="SAM" id="Phobius"/>
    </source>
</evidence>
<dbReference type="EMBL" id="JAATJJ010000002">
    <property type="protein sequence ID" value="NJB72786.1"/>
    <property type="molecule type" value="Genomic_DNA"/>
</dbReference>
<protein>
    <recommendedName>
        <fullName evidence="4">Prenyltransferase</fullName>
    </recommendedName>
</protein>
<feature type="transmembrane region" description="Helical" evidence="1">
    <location>
        <begin position="98"/>
        <end position="117"/>
    </location>
</feature>
<evidence type="ECO:0000313" key="3">
    <source>
        <dbReference type="Proteomes" id="UP000590442"/>
    </source>
</evidence>
<feature type="transmembrane region" description="Helical" evidence="1">
    <location>
        <begin position="163"/>
        <end position="182"/>
    </location>
</feature>
<keyword evidence="1" id="KW-0472">Membrane</keyword>
<feature type="transmembrane region" description="Helical" evidence="1">
    <location>
        <begin position="12"/>
        <end position="33"/>
    </location>
</feature>
<feature type="transmembrane region" description="Helical" evidence="1">
    <location>
        <begin position="39"/>
        <end position="56"/>
    </location>
</feature>